<protein>
    <submittedName>
        <fullName evidence="1">Uncharacterized protein</fullName>
    </submittedName>
</protein>
<name>F4X007_ACREC</name>
<dbReference type="InParanoid" id="F4X007"/>
<dbReference type="Proteomes" id="UP000007755">
    <property type="component" value="Unassembled WGS sequence"/>
</dbReference>
<keyword evidence="2" id="KW-1185">Reference proteome</keyword>
<accession>F4X007</accession>
<sequence length="135" mass="15027">MNEAWWIGNEDEGAKVHHGQQSIRLSAVLDVDREKDCSFCLYPRGFRGLRKQSFPSPQYNLRTVDSALQRQTRSFQTKFTVVSLDVTFEADTRDRIIPSDVRSTGSSSGCIIVIDSSGSRMKKAAGAVGRQARGE</sequence>
<dbReference type="AlphaFoldDB" id="F4X007"/>
<gene>
    <name evidence="1" type="ORF">G5I_11589</name>
</gene>
<organism evidence="2">
    <name type="scientific">Acromyrmex echinatior</name>
    <name type="common">Panamanian leafcutter ant</name>
    <name type="synonym">Acromyrmex octospinosus echinatior</name>
    <dbReference type="NCBI Taxonomy" id="103372"/>
    <lineage>
        <taxon>Eukaryota</taxon>
        <taxon>Metazoa</taxon>
        <taxon>Ecdysozoa</taxon>
        <taxon>Arthropoda</taxon>
        <taxon>Hexapoda</taxon>
        <taxon>Insecta</taxon>
        <taxon>Pterygota</taxon>
        <taxon>Neoptera</taxon>
        <taxon>Endopterygota</taxon>
        <taxon>Hymenoptera</taxon>
        <taxon>Apocrita</taxon>
        <taxon>Aculeata</taxon>
        <taxon>Formicoidea</taxon>
        <taxon>Formicidae</taxon>
        <taxon>Myrmicinae</taxon>
        <taxon>Acromyrmex</taxon>
    </lineage>
</organism>
<evidence type="ECO:0000313" key="2">
    <source>
        <dbReference type="Proteomes" id="UP000007755"/>
    </source>
</evidence>
<reference evidence="1" key="1">
    <citation type="submission" date="2011-02" db="EMBL/GenBank/DDBJ databases">
        <title>The genome of the leaf-cutting ant Acromyrmex echinatior suggests key adaptations to social evolution and fungus farming.</title>
        <authorList>
            <person name="Nygaard S."/>
            <person name="Zhang G."/>
        </authorList>
    </citation>
    <scope>NUCLEOTIDE SEQUENCE</scope>
</reference>
<evidence type="ECO:0000313" key="1">
    <source>
        <dbReference type="EMBL" id="EGI60194.1"/>
    </source>
</evidence>
<proteinExistence type="predicted"/>
<dbReference type="EMBL" id="GL888486">
    <property type="protein sequence ID" value="EGI60194.1"/>
    <property type="molecule type" value="Genomic_DNA"/>
</dbReference>